<name>A0A143HNE4_MICTH</name>
<evidence type="ECO:0000256" key="1">
    <source>
        <dbReference type="ARBA" id="ARBA00004651"/>
    </source>
</evidence>
<feature type="domain" description="MacB-like periplasmic core" evidence="9">
    <location>
        <begin position="25"/>
        <end position="244"/>
    </location>
</feature>
<evidence type="ECO:0000256" key="6">
    <source>
        <dbReference type="ARBA" id="ARBA00038076"/>
    </source>
</evidence>
<sequence>MLEIKPILSALWRNKIAALLIALQLALTLAIVSNASVIISDRKEKTARPTGIAVEDIITVNFQPVSQNYDMQTAVAADLDLIRTIPGVVEATHSNHFPLSGSGSASAYYNQPSQETGGEVANYYQVGAEFIQAMGMKLIAGRNFDPSDIQVADLTENRESSVVIVTKQFAEKLFPEGDALGKYIYGDRSSHPIEIIGIVERNLGGWVNWSKAGNAVFFPEMLIAEGNLFMRYLVRTEPGQRDSVFNQLEEKLSQRDPHRVIEMDTIENFLHKSYSRDNTMIKVLSVVIGLLTFIIALGIVGLTTFWINQRRKQIGVRRALGATRAAIGRYFLLENGMIASAGIALGMAAAQIANRMMVESYGQPQLPLPTMLSCALILLIVSLTAALVPALRAANISPATATRNV</sequence>
<dbReference type="Proteomes" id="UP000076077">
    <property type="component" value="Chromosome"/>
</dbReference>
<evidence type="ECO:0000313" key="11">
    <source>
        <dbReference type="EMBL" id="MCX2800987.1"/>
    </source>
</evidence>
<organism evidence="10 12">
    <name type="scientific">Microbulbifer thermotolerans</name>
    <dbReference type="NCBI Taxonomy" id="252514"/>
    <lineage>
        <taxon>Bacteria</taxon>
        <taxon>Pseudomonadati</taxon>
        <taxon>Pseudomonadota</taxon>
        <taxon>Gammaproteobacteria</taxon>
        <taxon>Cellvibrionales</taxon>
        <taxon>Microbulbiferaceae</taxon>
        <taxon>Microbulbifer</taxon>
    </lineage>
</organism>
<dbReference type="InterPro" id="IPR025857">
    <property type="entry name" value="MacB_PCD"/>
</dbReference>
<dbReference type="OrthoDB" id="9770036at2"/>
<comment type="subcellular location">
    <subcellularLocation>
        <location evidence="1">Cell membrane</location>
        <topology evidence="1">Multi-pass membrane protein</topology>
    </subcellularLocation>
</comment>
<reference evidence="11" key="3">
    <citation type="submission" date="2022-11" db="EMBL/GenBank/DDBJ databases">
        <title>Chitin-degrading and fungicidal potential of chitinolytic bacterial strains from marine environment of the Pacific Ocean regions.</title>
        <authorList>
            <person name="Pentekhina I."/>
            <person name="Nedashkovskaya O."/>
            <person name="Seitkalieva A."/>
            <person name="Podvolotskaya A."/>
            <person name="Tekutyeva L."/>
            <person name="Balabanova L."/>
        </authorList>
    </citation>
    <scope>NUCLEOTIDE SEQUENCE</scope>
    <source>
        <strain evidence="11">KMM 6838</strain>
    </source>
</reference>
<dbReference type="EMBL" id="JAPHQB010000005">
    <property type="protein sequence ID" value="MCX2800987.1"/>
    <property type="molecule type" value="Genomic_DNA"/>
</dbReference>
<dbReference type="Pfam" id="PF02687">
    <property type="entry name" value="FtsX"/>
    <property type="match status" value="1"/>
</dbReference>
<dbReference type="GeneID" id="76608827"/>
<dbReference type="PANTHER" id="PTHR30572">
    <property type="entry name" value="MEMBRANE COMPONENT OF TRANSPORTER-RELATED"/>
    <property type="match status" value="1"/>
</dbReference>
<evidence type="ECO:0000256" key="3">
    <source>
        <dbReference type="ARBA" id="ARBA00022692"/>
    </source>
</evidence>
<accession>A0A143HNE4</accession>
<reference evidence="12" key="2">
    <citation type="submission" date="2016-03" db="EMBL/GenBank/DDBJ databases">
        <authorList>
            <person name="Lee Y.-S."/>
            <person name="Choi Y.-L."/>
        </authorList>
    </citation>
    <scope>NUCLEOTIDE SEQUENCE [LARGE SCALE GENOMIC DNA]</scope>
    <source>
        <strain evidence="12">DAU221</strain>
    </source>
</reference>
<reference evidence="10" key="1">
    <citation type="submission" date="2016-03" db="EMBL/GenBank/DDBJ databases">
        <authorList>
            <person name="Ploux O."/>
        </authorList>
    </citation>
    <scope>NUCLEOTIDE SEQUENCE [LARGE SCALE GENOMIC DNA]</scope>
    <source>
        <strain evidence="10">DAU221</strain>
    </source>
</reference>
<dbReference type="InterPro" id="IPR003838">
    <property type="entry name" value="ABC3_permease_C"/>
</dbReference>
<dbReference type="InterPro" id="IPR050250">
    <property type="entry name" value="Macrolide_Exporter_MacB"/>
</dbReference>
<evidence type="ECO:0000256" key="7">
    <source>
        <dbReference type="SAM" id="Phobius"/>
    </source>
</evidence>
<keyword evidence="2" id="KW-1003">Cell membrane</keyword>
<feature type="transmembrane region" description="Helical" evidence="7">
    <location>
        <begin position="283"/>
        <end position="307"/>
    </location>
</feature>
<dbReference type="GO" id="GO:0022857">
    <property type="term" value="F:transmembrane transporter activity"/>
    <property type="evidence" value="ECO:0007669"/>
    <property type="project" value="TreeGrafter"/>
</dbReference>
<dbReference type="AlphaFoldDB" id="A0A143HNE4"/>
<evidence type="ECO:0000256" key="4">
    <source>
        <dbReference type="ARBA" id="ARBA00022989"/>
    </source>
</evidence>
<protein>
    <submittedName>
        <fullName evidence="10">ABC transporter permease</fullName>
    </submittedName>
</protein>
<dbReference type="KEGG" id="mthd:A3224_12305"/>
<dbReference type="EMBL" id="CP014864">
    <property type="protein sequence ID" value="AMX03255.1"/>
    <property type="molecule type" value="Genomic_DNA"/>
</dbReference>
<evidence type="ECO:0000256" key="5">
    <source>
        <dbReference type="ARBA" id="ARBA00023136"/>
    </source>
</evidence>
<keyword evidence="4 7" id="KW-1133">Transmembrane helix</keyword>
<evidence type="ECO:0000256" key="2">
    <source>
        <dbReference type="ARBA" id="ARBA00022475"/>
    </source>
</evidence>
<dbReference type="STRING" id="252514.A3224_12305"/>
<gene>
    <name evidence="10" type="ORF">A3224_12305</name>
    <name evidence="11" type="ORF">OQJ68_04220</name>
</gene>
<keyword evidence="3 7" id="KW-0812">Transmembrane</keyword>
<feature type="transmembrane region" description="Helical" evidence="7">
    <location>
        <begin position="327"/>
        <end position="350"/>
    </location>
</feature>
<comment type="similarity">
    <text evidence="6">Belongs to the ABC-4 integral membrane protein family.</text>
</comment>
<feature type="transmembrane region" description="Helical" evidence="7">
    <location>
        <begin position="370"/>
        <end position="391"/>
    </location>
</feature>
<evidence type="ECO:0000259" key="9">
    <source>
        <dbReference type="Pfam" id="PF12704"/>
    </source>
</evidence>
<dbReference type="RefSeq" id="WP_067155090.1">
    <property type="nucleotide sequence ID" value="NZ_CP014864.1"/>
</dbReference>
<dbReference type="GO" id="GO:0005886">
    <property type="term" value="C:plasma membrane"/>
    <property type="evidence" value="ECO:0007669"/>
    <property type="project" value="UniProtKB-SubCell"/>
</dbReference>
<proteinExistence type="inferred from homology"/>
<dbReference type="Pfam" id="PF12704">
    <property type="entry name" value="MacB_PCD"/>
    <property type="match status" value="1"/>
</dbReference>
<evidence type="ECO:0000259" key="8">
    <source>
        <dbReference type="Pfam" id="PF02687"/>
    </source>
</evidence>
<evidence type="ECO:0000313" key="10">
    <source>
        <dbReference type="EMBL" id="AMX03255.1"/>
    </source>
</evidence>
<keyword evidence="5 7" id="KW-0472">Membrane</keyword>
<dbReference type="PANTHER" id="PTHR30572:SF4">
    <property type="entry name" value="ABC TRANSPORTER PERMEASE YTRF"/>
    <property type="match status" value="1"/>
</dbReference>
<feature type="domain" description="ABC3 transporter permease C-terminal" evidence="8">
    <location>
        <begin position="286"/>
        <end position="398"/>
    </location>
</feature>
<evidence type="ECO:0000313" key="12">
    <source>
        <dbReference type="Proteomes" id="UP000076077"/>
    </source>
</evidence>
<dbReference type="Proteomes" id="UP001209730">
    <property type="component" value="Unassembled WGS sequence"/>
</dbReference>
<keyword evidence="12" id="KW-1185">Reference proteome</keyword>